<evidence type="ECO:0000313" key="2">
    <source>
        <dbReference type="EMBL" id="QHS79424.1"/>
    </source>
</evidence>
<feature type="transmembrane region" description="Helical" evidence="1">
    <location>
        <begin position="197"/>
        <end position="218"/>
    </location>
</feature>
<sequence>MSSDPANDTGADLSKNSIWGDIQNAVGSAETSLMGPAYSYSDNIPTTSQLHVGPQGSFSQLYTNLNAVGTYVDTLLSGNPPLGNQFFVNTGSTCTAPDGSIQARYNYINNIPPSGALLGQGLVGGVVGDIEGLNPTYLFNSIMSASSPACKCYKCDVTTGDESQFLTPDLSPDFSPDRCKEVDISNCPVITKSTEEFVNNTFAPTLIAGISLCLILLLRK</sequence>
<organism evidence="2">
    <name type="scientific">viral metagenome</name>
    <dbReference type="NCBI Taxonomy" id="1070528"/>
    <lineage>
        <taxon>unclassified sequences</taxon>
        <taxon>metagenomes</taxon>
        <taxon>organismal metagenomes</taxon>
    </lineage>
</organism>
<keyword evidence="1" id="KW-0812">Transmembrane</keyword>
<reference evidence="2" key="1">
    <citation type="journal article" date="2020" name="Nature">
        <title>Giant virus diversity and host interactions through global metagenomics.</title>
        <authorList>
            <person name="Schulz F."/>
            <person name="Roux S."/>
            <person name="Paez-Espino D."/>
            <person name="Jungbluth S."/>
            <person name="Walsh D.A."/>
            <person name="Denef V.J."/>
            <person name="McMahon K.D."/>
            <person name="Konstantinidis K.T."/>
            <person name="Eloe-Fadrosh E.A."/>
            <person name="Kyrpides N.C."/>
            <person name="Woyke T."/>
        </authorList>
    </citation>
    <scope>NUCLEOTIDE SEQUENCE</scope>
    <source>
        <strain evidence="2">GVMAG-S-1035237-23</strain>
    </source>
</reference>
<dbReference type="EMBL" id="MN740643">
    <property type="protein sequence ID" value="QHS79424.1"/>
    <property type="molecule type" value="Genomic_DNA"/>
</dbReference>
<keyword evidence="1" id="KW-0472">Membrane</keyword>
<name>A0A6C0AI03_9ZZZZ</name>
<accession>A0A6C0AI03</accession>
<keyword evidence="1" id="KW-1133">Transmembrane helix</keyword>
<proteinExistence type="predicted"/>
<evidence type="ECO:0000256" key="1">
    <source>
        <dbReference type="SAM" id="Phobius"/>
    </source>
</evidence>
<dbReference type="AlphaFoldDB" id="A0A6C0AI03"/>
<protein>
    <submittedName>
        <fullName evidence="2">Uncharacterized protein</fullName>
    </submittedName>
</protein>